<keyword evidence="2" id="KW-0560">Oxidoreductase</keyword>
<dbReference type="InterPro" id="IPR007138">
    <property type="entry name" value="ABM_dom"/>
</dbReference>
<dbReference type="PROSITE" id="PS51725">
    <property type="entry name" value="ABM"/>
    <property type="match status" value="1"/>
</dbReference>
<feature type="domain" description="ABM" evidence="1">
    <location>
        <begin position="2"/>
        <end position="91"/>
    </location>
</feature>
<name>A0AAE3MMY0_9FLAO</name>
<dbReference type="Pfam" id="PF03992">
    <property type="entry name" value="ABM"/>
    <property type="match status" value="1"/>
</dbReference>
<keyword evidence="3" id="KW-1185">Reference proteome</keyword>
<dbReference type="EMBL" id="JAPFQP010000002">
    <property type="protein sequence ID" value="MCX2719812.1"/>
    <property type="molecule type" value="Genomic_DNA"/>
</dbReference>
<protein>
    <submittedName>
        <fullName evidence="2">Antibiotic biosynthesis monooxygenase</fullName>
    </submittedName>
</protein>
<dbReference type="AlphaFoldDB" id="A0AAE3MMY0"/>
<dbReference type="GO" id="GO:0004497">
    <property type="term" value="F:monooxygenase activity"/>
    <property type="evidence" value="ECO:0007669"/>
    <property type="project" value="UniProtKB-KW"/>
</dbReference>
<comment type="caution">
    <text evidence="2">The sequence shown here is derived from an EMBL/GenBank/DDBJ whole genome shotgun (WGS) entry which is preliminary data.</text>
</comment>
<gene>
    <name evidence="2" type="ORF">OO016_09375</name>
</gene>
<dbReference type="SUPFAM" id="SSF54909">
    <property type="entry name" value="Dimeric alpha+beta barrel"/>
    <property type="match status" value="1"/>
</dbReference>
<reference evidence="2" key="1">
    <citation type="submission" date="2022-11" db="EMBL/GenBank/DDBJ databases">
        <title>The characterization of three novel Bacteroidetes species and genomic analysis of their roles in tidal elemental geochemical cycles.</title>
        <authorList>
            <person name="Ma K.-J."/>
        </authorList>
    </citation>
    <scope>NUCLEOTIDE SEQUENCE</scope>
    <source>
        <strain evidence="2">M415</strain>
    </source>
</reference>
<evidence type="ECO:0000313" key="2">
    <source>
        <dbReference type="EMBL" id="MCX2719812.1"/>
    </source>
</evidence>
<keyword evidence="2" id="KW-0503">Monooxygenase</keyword>
<evidence type="ECO:0000259" key="1">
    <source>
        <dbReference type="PROSITE" id="PS51725"/>
    </source>
</evidence>
<dbReference type="RefSeq" id="WP_266012884.1">
    <property type="nucleotide sequence ID" value="NZ_JAPFQP010000002.1"/>
</dbReference>
<dbReference type="InterPro" id="IPR011008">
    <property type="entry name" value="Dimeric_a/b-barrel"/>
</dbReference>
<dbReference type="Proteomes" id="UP001207116">
    <property type="component" value="Unassembled WGS sequence"/>
</dbReference>
<accession>A0AAE3MMY0</accession>
<dbReference type="Gene3D" id="3.30.70.100">
    <property type="match status" value="1"/>
</dbReference>
<sequence>MLVRIVKLNIKKENIAKFEAIFAETKAYIRNSEGCLLLELYQDNRNPSLFFTYSHWEEESFLEKYRQSDFFRDVWGRTKQLFASAPEAWSLHKLESLS</sequence>
<evidence type="ECO:0000313" key="3">
    <source>
        <dbReference type="Proteomes" id="UP001207116"/>
    </source>
</evidence>
<proteinExistence type="predicted"/>
<organism evidence="2 3">
    <name type="scientific">Lentiprolixibacter aurantiacus</name>
    <dbReference type="NCBI Taxonomy" id="2993939"/>
    <lineage>
        <taxon>Bacteria</taxon>
        <taxon>Pseudomonadati</taxon>
        <taxon>Bacteroidota</taxon>
        <taxon>Flavobacteriia</taxon>
        <taxon>Flavobacteriales</taxon>
        <taxon>Flavobacteriaceae</taxon>
        <taxon>Lentiprolixibacter</taxon>
    </lineage>
</organism>